<evidence type="ECO:0000256" key="3">
    <source>
        <dbReference type="ARBA" id="ARBA00022801"/>
    </source>
</evidence>
<protein>
    <recommendedName>
        <fullName evidence="2">protein-tyrosine-phosphatase</fullName>
        <ecNumber evidence="2">3.1.3.48</ecNumber>
    </recommendedName>
</protein>
<dbReference type="PRINTS" id="PR00719">
    <property type="entry name" value="LMWPTPASE"/>
</dbReference>
<dbReference type="Pfam" id="PF01451">
    <property type="entry name" value="LMWPc"/>
    <property type="match status" value="1"/>
</dbReference>
<accession>A0A375BKJ2</accession>
<feature type="active site" description="Proton donor" evidence="6">
    <location>
        <position position="114"/>
    </location>
</feature>
<proteinExistence type="inferred from homology"/>
<dbReference type="SUPFAM" id="SSF52788">
    <property type="entry name" value="Phosphotyrosine protein phosphatases I"/>
    <property type="match status" value="1"/>
</dbReference>
<name>A0A375BKJ2_9BURK</name>
<comment type="catalytic activity">
    <reaction evidence="5">
        <text>O-phospho-L-tyrosyl-[protein] + H2O = L-tyrosyl-[protein] + phosphate</text>
        <dbReference type="Rhea" id="RHEA:10684"/>
        <dbReference type="Rhea" id="RHEA-COMP:10136"/>
        <dbReference type="Rhea" id="RHEA-COMP:20101"/>
        <dbReference type="ChEBI" id="CHEBI:15377"/>
        <dbReference type="ChEBI" id="CHEBI:43474"/>
        <dbReference type="ChEBI" id="CHEBI:46858"/>
        <dbReference type="ChEBI" id="CHEBI:61978"/>
        <dbReference type="EC" id="3.1.3.48"/>
    </reaction>
</comment>
<dbReference type="AlphaFoldDB" id="A0A375BKJ2"/>
<dbReference type="Proteomes" id="UP000256297">
    <property type="component" value="Chromosome CBM2589_b"/>
</dbReference>
<sequence>MIKTVLVVCIGNICRSPMAEGLLRQALPNLAVTSAGLGAVVGSPPDPIAIELMGEFGLDISQHRAQQLSGTLASQTDLILVMENEQKHEIQRRHPVVSGKVFRLGEPAKFDIPDPYRQPRESFERAFQQIQHGVQAWVPRIQALAGAERE</sequence>
<evidence type="ECO:0000256" key="6">
    <source>
        <dbReference type="PIRSR" id="PIRSR617867-1"/>
    </source>
</evidence>
<feature type="domain" description="Phosphotyrosine protein phosphatase I" evidence="7">
    <location>
        <begin position="3"/>
        <end position="140"/>
    </location>
</feature>
<evidence type="ECO:0000313" key="8">
    <source>
        <dbReference type="EMBL" id="SOY46854.1"/>
    </source>
</evidence>
<evidence type="ECO:0000259" key="7">
    <source>
        <dbReference type="SMART" id="SM00226"/>
    </source>
</evidence>
<evidence type="ECO:0000256" key="4">
    <source>
        <dbReference type="ARBA" id="ARBA00022912"/>
    </source>
</evidence>
<keyword evidence="4" id="KW-0904">Protein phosphatase</keyword>
<comment type="similarity">
    <text evidence="1">Belongs to the low molecular weight phosphotyrosine protein phosphatase family.</text>
</comment>
<keyword evidence="3 8" id="KW-0378">Hydrolase</keyword>
<evidence type="ECO:0000256" key="2">
    <source>
        <dbReference type="ARBA" id="ARBA00013064"/>
    </source>
</evidence>
<dbReference type="CDD" id="cd16343">
    <property type="entry name" value="LMWPTP"/>
    <property type="match status" value="1"/>
</dbReference>
<dbReference type="EC" id="3.1.3.48" evidence="2"/>
<dbReference type="InterPro" id="IPR023485">
    <property type="entry name" value="Ptyr_pPase"/>
</dbReference>
<dbReference type="PANTHER" id="PTHR11717">
    <property type="entry name" value="LOW MOLECULAR WEIGHT PROTEIN TYROSINE PHOSPHATASE"/>
    <property type="match status" value="1"/>
</dbReference>
<dbReference type="GO" id="GO:0004725">
    <property type="term" value="F:protein tyrosine phosphatase activity"/>
    <property type="evidence" value="ECO:0007669"/>
    <property type="project" value="UniProtKB-EC"/>
</dbReference>
<dbReference type="Gene3D" id="3.40.50.2300">
    <property type="match status" value="1"/>
</dbReference>
<comment type="caution">
    <text evidence="8">The sequence shown here is derived from an EMBL/GenBank/DDBJ whole genome shotgun (WGS) entry which is preliminary data.</text>
</comment>
<evidence type="ECO:0000256" key="1">
    <source>
        <dbReference type="ARBA" id="ARBA00011063"/>
    </source>
</evidence>
<dbReference type="EMBL" id="OFSP01000009">
    <property type="protein sequence ID" value="SOY46854.1"/>
    <property type="molecule type" value="Genomic_DNA"/>
</dbReference>
<organism evidence="8">
    <name type="scientific">Cupriavidus taiwanensis</name>
    <dbReference type="NCBI Taxonomy" id="164546"/>
    <lineage>
        <taxon>Bacteria</taxon>
        <taxon>Pseudomonadati</taxon>
        <taxon>Pseudomonadota</taxon>
        <taxon>Betaproteobacteria</taxon>
        <taxon>Burkholderiales</taxon>
        <taxon>Burkholderiaceae</taxon>
        <taxon>Cupriavidus</taxon>
    </lineage>
</organism>
<dbReference type="InterPro" id="IPR036196">
    <property type="entry name" value="Ptyr_pPase_sf"/>
</dbReference>
<feature type="active site" description="Nucleophile" evidence="6">
    <location>
        <position position="9"/>
    </location>
</feature>
<dbReference type="InterPro" id="IPR017867">
    <property type="entry name" value="Tyr_phospatase_low_mol_wt"/>
</dbReference>
<dbReference type="PANTHER" id="PTHR11717:SF31">
    <property type="entry name" value="LOW MOLECULAR WEIGHT PROTEIN-TYROSINE-PHOSPHATASE ETP-RELATED"/>
    <property type="match status" value="1"/>
</dbReference>
<feature type="active site" evidence="6">
    <location>
        <position position="15"/>
    </location>
</feature>
<dbReference type="InterPro" id="IPR050438">
    <property type="entry name" value="LMW_PTPase"/>
</dbReference>
<dbReference type="SMART" id="SM00226">
    <property type="entry name" value="LMWPc"/>
    <property type="match status" value="1"/>
</dbReference>
<evidence type="ECO:0000256" key="5">
    <source>
        <dbReference type="ARBA" id="ARBA00051722"/>
    </source>
</evidence>
<gene>
    <name evidence="8" type="primary">wzb</name>
    <name evidence="8" type="ORF">CBM2589_B170050</name>
</gene>
<reference evidence="8" key="1">
    <citation type="submission" date="2018-01" db="EMBL/GenBank/DDBJ databases">
        <authorList>
            <person name="Clerissi C."/>
        </authorList>
    </citation>
    <scope>NUCLEOTIDE SEQUENCE</scope>
    <source>
        <strain evidence="8">Cupriavidus taiwanensis STM 3521</strain>
    </source>
</reference>
<dbReference type="RefSeq" id="WP_116337045.1">
    <property type="nucleotide sequence ID" value="NZ_LT976856.1"/>
</dbReference>